<dbReference type="AlphaFoldDB" id="A0A2I0XFB2"/>
<keyword evidence="2" id="KW-1185">Reference proteome</keyword>
<organism evidence="1 2">
    <name type="scientific">Dendrobium catenatum</name>
    <dbReference type="NCBI Taxonomy" id="906689"/>
    <lineage>
        <taxon>Eukaryota</taxon>
        <taxon>Viridiplantae</taxon>
        <taxon>Streptophyta</taxon>
        <taxon>Embryophyta</taxon>
        <taxon>Tracheophyta</taxon>
        <taxon>Spermatophyta</taxon>
        <taxon>Magnoliopsida</taxon>
        <taxon>Liliopsida</taxon>
        <taxon>Asparagales</taxon>
        <taxon>Orchidaceae</taxon>
        <taxon>Epidendroideae</taxon>
        <taxon>Malaxideae</taxon>
        <taxon>Dendrobiinae</taxon>
        <taxon>Dendrobium</taxon>
    </lineage>
</organism>
<evidence type="ECO:0000313" key="2">
    <source>
        <dbReference type="Proteomes" id="UP000233837"/>
    </source>
</evidence>
<proteinExistence type="predicted"/>
<sequence length="102" mass="11860">MWCFFYASMHNDVFCSLNRKRIKKDGFIDVKDRTGKVEFRVTEETLMDRLSTDMRPPCHAIDKECRVLTIHRSNHLQPNAKRAFGVVRSLQPNIKTSPFACG</sequence>
<evidence type="ECO:0000313" key="1">
    <source>
        <dbReference type="EMBL" id="PKU86606.1"/>
    </source>
</evidence>
<accession>A0A2I0XFB2</accession>
<reference evidence="1 2" key="2">
    <citation type="journal article" date="2017" name="Nature">
        <title>The Apostasia genome and the evolution of orchids.</title>
        <authorList>
            <person name="Zhang G.Q."/>
            <person name="Liu K.W."/>
            <person name="Li Z."/>
            <person name="Lohaus R."/>
            <person name="Hsiao Y.Y."/>
            <person name="Niu S.C."/>
            <person name="Wang J.Y."/>
            <person name="Lin Y.C."/>
            <person name="Xu Q."/>
            <person name="Chen L.J."/>
            <person name="Yoshida K."/>
            <person name="Fujiwara S."/>
            <person name="Wang Z.W."/>
            <person name="Zhang Y.Q."/>
            <person name="Mitsuda N."/>
            <person name="Wang M."/>
            <person name="Liu G.H."/>
            <person name="Pecoraro L."/>
            <person name="Huang H.X."/>
            <person name="Xiao X.J."/>
            <person name="Lin M."/>
            <person name="Wu X.Y."/>
            <person name="Wu W.L."/>
            <person name="Chen Y.Y."/>
            <person name="Chang S.B."/>
            <person name="Sakamoto S."/>
            <person name="Ohme-Takagi M."/>
            <person name="Yagi M."/>
            <person name="Zeng S.J."/>
            <person name="Shen C.Y."/>
            <person name="Yeh C.M."/>
            <person name="Luo Y.B."/>
            <person name="Tsai W.C."/>
            <person name="Van de Peer Y."/>
            <person name="Liu Z.J."/>
        </authorList>
    </citation>
    <scope>NUCLEOTIDE SEQUENCE [LARGE SCALE GENOMIC DNA]</scope>
    <source>
        <tissue evidence="1">The whole plant</tissue>
    </source>
</reference>
<name>A0A2I0XFB2_9ASPA</name>
<gene>
    <name evidence="1" type="ORF">MA16_Dca023812</name>
</gene>
<dbReference type="STRING" id="906689.A0A2I0XFB2"/>
<protein>
    <submittedName>
        <fullName evidence="1">Uncharacterized protein</fullName>
    </submittedName>
</protein>
<reference evidence="1 2" key="1">
    <citation type="journal article" date="2016" name="Sci. Rep.">
        <title>The Dendrobium catenatum Lindl. genome sequence provides insights into polysaccharide synthase, floral development and adaptive evolution.</title>
        <authorList>
            <person name="Zhang G.Q."/>
            <person name="Xu Q."/>
            <person name="Bian C."/>
            <person name="Tsai W.C."/>
            <person name="Yeh C.M."/>
            <person name="Liu K.W."/>
            <person name="Yoshida K."/>
            <person name="Zhang L.S."/>
            <person name="Chang S.B."/>
            <person name="Chen F."/>
            <person name="Shi Y."/>
            <person name="Su Y.Y."/>
            <person name="Zhang Y.Q."/>
            <person name="Chen L.J."/>
            <person name="Yin Y."/>
            <person name="Lin M."/>
            <person name="Huang H."/>
            <person name="Deng H."/>
            <person name="Wang Z.W."/>
            <person name="Zhu S.L."/>
            <person name="Zhao X."/>
            <person name="Deng C."/>
            <person name="Niu S.C."/>
            <person name="Huang J."/>
            <person name="Wang M."/>
            <person name="Liu G.H."/>
            <person name="Yang H.J."/>
            <person name="Xiao X.J."/>
            <person name="Hsiao Y.Y."/>
            <person name="Wu W.L."/>
            <person name="Chen Y.Y."/>
            <person name="Mitsuda N."/>
            <person name="Ohme-Takagi M."/>
            <person name="Luo Y.B."/>
            <person name="Van de Peer Y."/>
            <person name="Liu Z.J."/>
        </authorList>
    </citation>
    <scope>NUCLEOTIDE SEQUENCE [LARGE SCALE GENOMIC DNA]</scope>
    <source>
        <tissue evidence="1">The whole plant</tissue>
    </source>
</reference>
<dbReference type="EMBL" id="KZ501937">
    <property type="protein sequence ID" value="PKU86606.1"/>
    <property type="molecule type" value="Genomic_DNA"/>
</dbReference>
<dbReference type="Proteomes" id="UP000233837">
    <property type="component" value="Unassembled WGS sequence"/>
</dbReference>